<evidence type="ECO:0000256" key="11">
    <source>
        <dbReference type="ARBA" id="ARBA00038761"/>
    </source>
</evidence>
<organism evidence="18 19">
    <name type="scientific">Psylliodes chrysocephalus</name>
    <dbReference type="NCBI Taxonomy" id="3402493"/>
    <lineage>
        <taxon>Eukaryota</taxon>
        <taxon>Metazoa</taxon>
        <taxon>Ecdysozoa</taxon>
        <taxon>Arthropoda</taxon>
        <taxon>Hexapoda</taxon>
        <taxon>Insecta</taxon>
        <taxon>Pterygota</taxon>
        <taxon>Neoptera</taxon>
        <taxon>Endopterygota</taxon>
        <taxon>Coleoptera</taxon>
        <taxon>Polyphaga</taxon>
        <taxon>Cucujiformia</taxon>
        <taxon>Chrysomeloidea</taxon>
        <taxon>Chrysomelidae</taxon>
        <taxon>Galerucinae</taxon>
        <taxon>Alticini</taxon>
        <taxon>Psylliodes</taxon>
    </lineage>
</organism>
<feature type="domain" description="Ig-like" evidence="17">
    <location>
        <begin position="138"/>
        <end position="235"/>
    </location>
</feature>
<keyword evidence="5" id="KW-0899">Viral immunoevasion</keyword>
<dbReference type="OrthoDB" id="6019866at2759"/>
<dbReference type="GO" id="GO:0016787">
    <property type="term" value="F:hydrolase activity"/>
    <property type="evidence" value="ECO:0007669"/>
    <property type="project" value="UniProtKB-KW"/>
</dbReference>
<dbReference type="AlphaFoldDB" id="A0A9P0CR75"/>
<evidence type="ECO:0000313" key="18">
    <source>
        <dbReference type="EMBL" id="CAH1105098.1"/>
    </source>
</evidence>
<gene>
    <name evidence="18" type="ORF">PSYICH_LOCUS5851</name>
</gene>
<evidence type="ECO:0000256" key="13">
    <source>
        <dbReference type="ARBA" id="ARBA00045444"/>
    </source>
</evidence>
<keyword evidence="8" id="KW-0325">Glycoprotein</keyword>
<dbReference type="PANTHER" id="PTHR11890:SF44">
    <property type="entry name" value="X-LINKED INTERLEUKIN-1 RECEPTOR ACCESSORY PROTEIN-LIKE 2"/>
    <property type="match status" value="1"/>
</dbReference>
<dbReference type="PROSITE" id="PS50104">
    <property type="entry name" value="TIR"/>
    <property type="match status" value="1"/>
</dbReference>
<feature type="signal peptide" evidence="15">
    <location>
        <begin position="1"/>
        <end position="21"/>
    </location>
</feature>
<dbReference type="SUPFAM" id="SSF48726">
    <property type="entry name" value="Immunoglobulin"/>
    <property type="match status" value="2"/>
</dbReference>
<proteinExistence type="inferred from homology"/>
<dbReference type="GO" id="GO:0039502">
    <property type="term" value="P:symbiont-mediated suppression of host type I interferon-mediated signaling pathway"/>
    <property type="evidence" value="ECO:0007669"/>
    <property type="project" value="UniProtKB-KW"/>
</dbReference>
<keyword evidence="14" id="KW-1133">Transmembrane helix</keyword>
<reference evidence="18" key="1">
    <citation type="submission" date="2022-01" db="EMBL/GenBank/DDBJ databases">
        <authorList>
            <person name="King R."/>
        </authorList>
    </citation>
    <scope>NUCLEOTIDE SEQUENCE</scope>
</reference>
<feature type="domain" description="TIR" evidence="16">
    <location>
        <begin position="302"/>
        <end position="443"/>
    </location>
</feature>
<evidence type="ECO:0000259" key="17">
    <source>
        <dbReference type="PROSITE" id="PS50835"/>
    </source>
</evidence>
<keyword evidence="2" id="KW-0244">Early protein</keyword>
<evidence type="ECO:0000256" key="5">
    <source>
        <dbReference type="ARBA" id="ARBA00022830"/>
    </source>
</evidence>
<dbReference type="GO" id="GO:0007165">
    <property type="term" value="P:signal transduction"/>
    <property type="evidence" value="ECO:0007669"/>
    <property type="project" value="InterPro"/>
</dbReference>
<keyword evidence="14" id="KW-0812">Transmembrane</keyword>
<dbReference type="InterPro" id="IPR003599">
    <property type="entry name" value="Ig_sub"/>
</dbReference>
<dbReference type="Gene3D" id="2.60.40.10">
    <property type="entry name" value="Immunoglobulins"/>
    <property type="match status" value="2"/>
</dbReference>
<comment type="similarity">
    <text evidence="1">Belongs to the interleukin-1 receptor family.</text>
</comment>
<dbReference type="Pfam" id="PF07679">
    <property type="entry name" value="I-set"/>
    <property type="match status" value="1"/>
</dbReference>
<protein>
    <recommendedName>
        <fullName evidence="12">Soluble interferon alpha/beta receptor OPG204</fullName>
    </recommendedName>
</protein>
<evidence type="ECO:0000256" key="3">
    <source>
        <dbReference type="ARBA" id="ARBA00022632"/>
    </source>
</evidence>
<evidence type="ECO:0000259" key="16">
    <source>
        <dbReference type="PROSITE" id="PS50104"/>
    </source>
</evidence>
<keyword evidence="5" id="KW-1114">Inhibition of host interferon signaling pathway by virus</keyword>
<dbReference type="PROSITE" id="PS50835">
    <property type="entry name" value="IG_LIKE"/>
    <property type="match status" value="2"/>
</dbReference>
<dbReference type="EMBL" id="OV651830">
    <property type="protein sequence ID" value="CAH1105098.1"/>
    <property type="molecule type" value="Genomic_DNA"/>
</dbReference>
<evidence type="ECO:0000313" key="19">
    <source>
        <dbReference type="Proteomes" id="UP001153636"/>
    </source>
</evidence>
<keyword evidence="7" id="KW-1015">Disulfide bond</keyword>
<dbReference type="InterPro" id="IPR007110">
    <property type="entry name" value="Ig-like_dom"/>
</dbReference>
<dbReference type="InterPro" id="IPR015621">
    <property type="entry name" value="IL-1_rcpt_fam"/>
</dbReference>
<evidence type="ECO:0000256" key="12">
    <source>
        <dbReference type="ARBA" id="ARBA00041012"/>
    </source>
</evidence>
<evidence type="ECO:0000256" key="9">
    <source>
        <dbReference type="ARBA" id="ARBA00023258"/>
    </source>
</evidence>
<evidence type="ECO:0000256" key="10">
    <source>
        <dbReference type="ARBA" id="ARBA00023319"/>
    </source>
</evidence>
<keyword evidence="15" id="KW-0732">Signal</keyword>
<evidence type="ECO:0000256" key="14">
    <source>
        <dbReference type="SAM" id="Phobius"/>
    </source>
</evidence>
<name>A0A9P0CR75_9CUCU</name>
<dbReference type="SUPFAM" id="SSF52200">
    <property type="entry name" value="Toll/Interleukin receptor TIR domain"/>
    <property type="match status" value="1"/>
</dbReference>
<dbReference type="InterPro" id="IPR013098">
    <property type="entry name" value="Ig_I-set"/>
</dbReference>
<evidence type="ECO:0000256" key="7">
    <source>
        <dbReference type="ARBA" id="ARBA00023157"/>
    </source>
</evidence>
<evidence type="ECO:0000256" key="8">
    <source>
        <dbReference type="ARBA" id="ARBA00023180"/>
    </source>
</evidence>
<keyword evidence="9" id="KW-0922">Interferon antiviral system evasion</keyword>
<keyword evidence="10" id="KW-0393">Immunoglobulin domain</keyword>
<feature type="domain" description="Ig-like" evidence="17">
    <location>
        <begin position="54"/>
        <end position="124"/>
    </location>
</feature>
<sequence>MAIFNLDFCLVLLICVLGIRGIKDQDCSANTIQSSDNNMRFTKEATFAEFAVVGKHKALHCCAKGYRTIEWYKDDKPYPWALDTSGLIINPPSGNQTIYVQSVQQKDQGSYTCYIRNETTVLVHRIQLKIFDKTPDEPKITYITEKANVVVGDNLRLFCEAFVGQVDLPDAHSDAYWKKVSPNATMIDLPSHVEQLKTARENGQTLGTYLIINETKPEDLAQYVCIITKPGITIERYVYVREKSEEVVYLDPNPIPVGKMMIILPLIVFVVIGLLIIYWKYGLKIQVRLKDTLNSVEDNDGKEKDVLIIFAPQDTEIAQGVLLPTLQDKYNYKCGVKELTSTINKWYTDLNEEAQKYRRIIAVLSPTLIKDNWESNQLRLALKQLKSLGPQLICISLKELPKNENEEKDAQGETLSTLIRSIGVILWERKTDETFWYALRLKLPPKRKTESETVRSSTTDSRLCDNSQECLENMV</sequence>
<evidence type="ECO:0000256" key="4">
    <source>
        <dbReference type="ARBA" id="ARBA00022801"/>
    </source>
</evidence>
<dbReference type="CDD" id="cd00096">
    <property type="entry name" value="Ig"/>
    <property type="match status" value="1"/>
</dbReference>
<feature type="transmembrane region" description="Helical" evidence="14">
    <location>
        <begin position="260"/>
        <end position="279"/>
    </location>
</feature>
<dbReference type="Gene3D" id="3.40.50.10140">
    <property type="entry name" value="Toll/interleukin-1 receptor homology (TIR) domain"/>
    <property type="match status" value="1"/>
</dbReference>
<evidence type="ECO:0000256" key="2">
    <source>
        <dbReference type="ARBA" id="ARBA00022518"/>
    </source>
</evidence>
<dbReference type="InterPro" id="IPR000157">
    <property type="entry name" value="TIR_dom"/>
</dbReference>
<evidence type="ECO:0000256" key="15">
    <source>
        <dbReference type="SAM" id="SignalP"/>
    </source>
</evidence>
<keyword evidence="6" id="KW-0520">NAD</keyword>
<evidence type="ECO:0000256" key="1">
    <source>
        <dbReference type="ARBA" id="ARBA00009752"/>
    </source>
</evidence>
<dbReference type="Proteomes" id="UP001153636">
    <property type="component" value="Chromosome 18"/>
</dbReference>
<dbReference type="SMART" id="SM00409">
    <property type="entry name" value="IG"/>
    <property type="match status" value="2"/>
</dbReference>
<comment type="function">
    <text evidence="13">Counteracts the antiviral effects of host IFN-alpha/beta and key IFN-inducible proteins involved in viral RNA degradation suxh as host OAS1. Acts as a soluble IFN-alpha receptor and thus inhibits the interaction between host IFN-alpha and its receptor.</text>
</comment>
<evidence type="ECO:0000256" key="6">
    <source>
        <dbReference type="ARBA" id="ARBA00023027"/>
    </source>
</evidence>
<dbReference type="InterPro" id="IPR013783">
    <property type="entry name" value="Ig-like_fold"/>
</dbReference>
<dbReference type="InterPro" id="IPR035897">
    <property type="entry name" value="Toll_tir_struct_dom_sf"/>
</dbReference>
<dbReference type="PANTHER" id="PTHR11890">
    <property type="entry name" value="INTERLEUKIN-1 RECEPTOR FAMILY MEMBER"/>
    <property type="match status" value="1"/>
</dbReference>
<comment type="subunit">
    <text evidence="11">Interacts with host IFNA1.</text>
</comment>
<keyword evidence="14" id="KW-0472">Membrane</keyword>
<dbReference type="InterPro" id="IPR036179">
    <property type="entry name" value="Ig-like_dom_sf"/>
</dbReference>
<keyword evidence="3" id="KW-1090">Inhibition of host innate immune response by virus</keyword>
<keyword evidence="4" id="KW-0378">Hydrolase</keyword>
<feature type="chain" id="PRO_5040319057" description="Soluble interferon alpha/beta receptor OPG204" evidence="15">
    <location>
        <begin position="22"/>
        <end position="475"/>
    </location>
</feature>
<accession>A0A9P0CR75</accession>
<keyword evidence="19" id="KW-1185">Reference proteome</keyword>
<keyword evidence="5" id="KW-0945">Host-virus interaction</keyword>